<comment type="cofactor">
    <cofactor evidence="1">
        <name>pyridoxal 5'-phosphate</name>
        <dbReference type="ChEBI" id="CHEBI:597326"/>
    </cofactor>
</comment>
<dbReference type="InterPro" id="IPR015422">
    <property type="entry name" value="PyrdxlP-dep_Trfase_small"/>
</dbReference>
<dbReference type="InterPro" id="IPR015421">
    <property type="entry name" value="PyrdxlP-dep_Trfase_major"/>
</dbReference>
<dbReference type="PANTHER" id="PTHR43525">
    <property type="entry name" value="PROTEIN MALY"/>
    <property type="match status" value="1"/>
</dbReference>
<evidence type="ECO:0000256" key="2">
    <source>
        <dbReference type="ARBA" id="ARBA00012224"/>
    </source>
</evidence>
<keyword evidence="7" id="KW-0808">Transferase</keyword>
<dbReference type="InterPro" id="IPR051798">
    <property type="entry name" value="Class-II_PLP-Dep_Aminotrans"/>
</dbReference>
<gene>
    <name evidence="7" type="ORF">N7Z68_20325</name>
</gene>
<dbReference type="SUPFAM" id="SSF53383">
    <property type="entry name" value="PLP-dependent transferases"/>
    <property type="match status" value="1"/>
</dbReference>
<dbReference type="InterPro" id="IPR004839">
    <property type="entry name" value="Aminotransferase_I/II_large"/>
</dbReference>
<sequence length="391" mass="44880">MTSRFDHVENRKGTNSMKWDAVDKLYEGEDLWPMWVADMDFSAPPEVIKAIQEEVGRGIFGYPVRSASVDSAVQSWLKKRLSWEVDADELVYTSGVVPAISQIINRFTEPGDKVIIQPPVYYPFFNVVTNQDRQLIENPLVFDGCHYRMDLEHLRSVIDHKTKILLLCSPHNPVGRVWTEEELQKLAEICIEHDLLVISDEIHCDIIFKGHQHIPTATLSEEMKQRTITCMAPSKTFNLAGLQTSYTIISNPALRRKFKNHLSREFLNMFNSIGAVAMEAAYNEGEAWLEEFLSYLQENVQFVKTYIEEHMPKIKVIQPEGTYLLWLDCSDLAMTAQERKKWLTAQAKLALSNGIVFGKEGEPFERMNLACSRDSVKEGLERLKKAYDSLK</sequence>
<dbReference type="Gene3D" id="3.90.1150.10">
    <property type="entry name" value="Aspartate Aminotransferase, domain 1"/>
    <property type="match status" value="1"/>
</dbReference>
<dbReference type="EC" id="4.4.1.13" evidence="2"/>
<keyword evidence="4" id="KW-0456">Lyase</keyword>
<evidence type="ECO:0000256" key="5">
    <source>
        <dbReference type="ARBA" id="ARBA00037974"/>
    </source>
</evidence>
<dbReference type="EMBL" id="JAOTPO010000019">
    <property type="protein sequence ID" value="MDE5415698.1"/>
    <property type="molecule type" value="Genomic_DNA"/>
</dbReference>
<dbReference type="Gene3D" id="3.40.640.10">
    <property type="entry name" value="Type I PLP-dependent aspartate aminotransferase-like (Major domain)"/>
    <property type="match status" value="1"/>
</dbReference>
<keyword evidence="3" id="KW-0663">Pyridoxal phosphate</keyword>
<dbReference type="Pfam" id="PF00155">
    <property type="entry name" value="Aminotran_1_2"/>
    <property type="match status" value="1"/>
</dbReference>
<accession>A0ABT5VJS2</accession>
<evidence type="ECO:0000313" key="8">
    <source>
        <dbReference type="Proteomes" id="UP001148125"/>
    </source>
</evidence>
<keyword evidence="7" id="KW-0032">Aminotransferase</keyword>
<dbReference type="PANTHER" id="PTHR43525:SF1">
    <property type="entry name" value="PROTEIN MALY"/>
    <property type="match status" value="1"/>
</dbReference>
<evidence type="ECO:0000313" key="7">
    <source>
        <dbReference type="EMBL" id="MDE5415698.1"/>
    </source>
</evidence>
<dbReference type="Proteomes" id="UP001148125">
    <property type="component" value="Unassembled WGS sequence"/>
</dbReference>
<evidence type="ECO:0000256" key="3">
    <source>
        <dbReference type="ARBA" id="ARBA00022898"/>
    </source>
</evidence>
<evidence type="ECO:0000259" key="6">
    <source>
        <dbReference type="Pfam" id="PF00155"/>
    </source>
</evidence>
<keyword evidence="8" id="KW-1185">Reference proteome</keyword>
<dbReference type="RefSeq" id="WP_275120299.1">
    <property type="nucleotide sequence ID" value="NZ_JAOTPO010000019.1"/>
</dbReference>
<protein>
    <recommendedName>
        <fullName evidence="2">cysteine-S-conjugate beta-lyase</fullName>
        <ecNumber evidence="2">4.4.1.13</ecNumber>
    </recommendedName>
</protein>
<dbReference type="NCBIfam" id="TIGR04350">
    <property type="entry name" value="C_S_lyase_PatB"/>
    <property type="match status" value="1"/>
</dbReference>
<reference evidence="7" key="1">
    <citation type="submission" date="2024-05" db="EMBL/GenBank/DDBJ databases">
        <title>Alkalihalobacillus sp. strain MEB203 novel alkaliphilic bacterium from Lonar Lake, India.</title>
        <authorList>
            <person name="Joshi A."/>
            <person name="Thite S."/>
            <person name="Mengade P."/>
        </authorList>
    </citation>
    <scope>NUCLEOTIDE SEQUENCE</scope>
    <source>
        <strain evidence="7">MEB 203</strain>
    </source>
</reference>
<dbReference type="CDD" id="cd00609">
    <property type="entry name" value="AAT_like"/>
    <property type="match status" value="1"/>
</dbReference>
<name>A0ABT5VJS2_9BACI</name>
<organism evidence="7 8">
    <name type="scientific">Alkalihalobacterium chitinilyticum</name>
    <dbReference type="NCBI Taxonomy" id="2980103"/>
    <lineage>
        <taxon>Bacteria</taxon>
        <taxon>Bacillati</taxon>
        <taxon>Bacillota</taxon>
        <taxon>Bacilli</taxon>
        <taxon>Bacillales</taxon>
        <taxon>Bacillaceae</taxon>
        <taxon>Alkalihalobacterium</taxon>
    </lineage>
</organism>
<dbReference type="InterPro" id="IPR015424">
    <property type="entry name" value="PyrdxlP-dep_Trfase"/>
</dbReference>
<comment type="caution">
    <text evidence="7">The sequence shown here is derived from an EMBL/GenBank/DDBJ whole genome shotgun (WGS) entry which is preliminary data.</text>
</comment>
<comment type="similarity">
    <text evidence="5">Belongs to the class-II pyridoxal-phosphate-dependent aminotransferase family. MalY/PatB cystathionine beta-lyase subfamily.</text>
</comment>
<dbReference type="GO" id="GO:0008483">
    <property type="term" value="F:transaminase activity"/>
    <property type="evidence" value="ECO:0007669"/>
    <property type="project" value="UniProtKB-KW"/>
</dbReference>
<feature type="domain" description="Aminotransferase class I/classII large" evidence="6">
    <location>
        <begin position="38"/>
        <end position="383"/>
    </location>
</feature>
<evidence type="ECO:0000256" key="1">
    <source>
        <dbReference type="ARBA" id="ARBA00001933"/>
    </source>
</evidence>
<dbReference type="InterPro" id="IPR027619">
    <property type="entry name" value="C-S_lyase_PatB-like"/>
</dbReference>
<evidence type="ECO:0000256" key="4">
    <source>
        <dbReference type="ARBA" id="ARBA00023239"/>
    </source>
</evidence>
<proteinExistence type="inferred from homology"/>